<name>A0A2P5X634_GOSBA</name>
<organism evidence="2 3">
    <name type="scientific">Gossypium barbadense</name>
    <name type="common">Sea Island cotton</name>
    <name type="synonym">Hibiscus barbadensis</name>
    <dbReference type="NCBI Taxonomy" id="3634"/>
    <lineage>
        <taxon>Eukaryota</taxon>
        <taxon>Viridiplantae</taxon>
        <taxon>Streptophyta</taxon>
        <taxon>Embryophyta</taxon>
        <taxon>Tracheophyta</taxon>
        <taxon>Spermatophyta</taxon>
        <taxon>Magnoliopsida</taxon>
        <taxon>eudicotyledons</taxon>
        <taxon>Gunneridae</taxon>
        <taxon>Pentapetalae</taxon>
        <taxon>rosids</taxon>
        <taxon>malvids</taxon>
        <taxon>Malvales</taxon>
        <taxon>Malvaceae</taxon>
        <taxon>Malvoideae</taxon>
        <taxon>Gossypium</taxon>
    </lineage>
</organism>
<proteinExistence type="predicted"/>
<feature type="compositionally biased region" description="Polar residues" evidence="1">
    <location>
        <begin position="1"/>
        <end position="13"/>
    </location>
</feature>
<feature type="region of interest" description="Disordered" evidence="1">
    <location>
        <begin position="1"/>
        <end position="31"/>
    </location>
</feature>
<evidence type="ECO:0000256" key="1">
    <source>
        <dbReference type="SAM" id="MobiDB-lite"/>
    </source>
</evidence>
<dbReference type="EMBL" id="KZ665590">
    <property type="protein sequence ID" value="PPR98802.1"/>
    <property type="molecule type" value="Genomic_DNA"/>
</dbReference>
<evidence type="ECO:0000313" key="2">
    <source>
        <dbReference type="EMBL" id="PPR98802.1"/>
    </source>
</evidence>
<evidence type="ECO:0008006" key="4">
    <source>
        <dbReference type="Google" id="ProtNLM"/>
    </source>
</evidence>
<protein>
    <recommendedName>
        <fullName evidence="4">DUF4283 domain-containing protein</fullName>
    </recommendedName>
</protein>
<feature type="compositionally biased region" description="Basic and acidic residues" evidence="1">
    <location>
        <begin position="14"/>
        <end position="26"/>
    </location>
</feature>
<dbReference type="OrthoDB" id="1001682at2759"/>
<gene>
    <name evidence="2" type="ORF">GOBAR_AA21861</name>
</gene>
<evidence type="ECO:0000313" key="3">
    <source>
        <dbReference type="Proteomes" id="UP000239757"/>
    </source>
</evidence>
<dbReference type="Proteomes" id="UP000239757">
    <property type="component" value="Unassembled WGS sequence"/>
</dbReference>
<accession>A0A2P5X634</accession>
<reference evidence="2 3" key="1">
    <citation type="submission" date="2015-01" db="EMBL/GenBank/DDBJ databases">
        <title>Genome of allotetraploid Gossypium barbadense reveals genomic plasticity and fiber elongation in cotton evolution.</title>
        <authorList>
            <person name="Chen X."/>
            <person name="Liu X."/>
            <person name="Zhao B."/>
            <person name="Zheng H."/>
            <person name="Hu Y."/>
            <person name="Lu G."/>
            <person name="Yang C."/>
            <person name="Chen J."/>
            <person name="Shan C."/>
            <person name="Zhang L."/>
            <person name="Zhou Y."/>
            <person name="Wang L."/>
            <person name="Guo W."/>
            <person name="Bai Y."/>
            <person name="Ruan J."/>
            <person name="Shangguan X."/>
            <person name="Mao Y."/>
            <person name="Jiang J."/>
            <person name="Zhu Y."/>
            <person name="Lei J."/>
            <person name="Kang H."/>
            <person name="Chen S."/>
            <person name="He X."/>
            <person name="Wang R."/>
            <person name="Wang Y."/>
            <person name="Chen J."/>
            <person name="Wang L."/>
            <person name="Yu S."/>
            <person name="Wang B."/>
            <person name="Wei J."/>
            <person name="Song S."/>
            <person name="Lu X."/>
            <person name="Gao Z."/>
            <person name="Gu W."/>
            <person name="Deng X."/>
            <person name="Ma D."/>
            <person name="Wang S."/>
            <person name="Liang W."/>
            <person name="Fang L."/>
            <person name="Cai C."/>
            <person name="Zhu X."/>
            <person name="Zhou B."/>
            <person name="Zhang Y."/>
            <person name="Chen Z."/>
            <person name="Xu S."/>
            <person name="Zhu R."/>
            <person name="Wang S."/>
            <person name="Zhang T."/>
            <person name="Zhao G."/>
        </authorList>
    </citation>
    <scope>NUCLEOTIDE SEQUENCE [LARGE SCALE GENOMIC DNA]</scope>
    <source>
        <strain evidence="3">cv. Xinhai21</strain>
        <tissue evidence="2">Leaf</tissue>
    </source>
</reference>
<sequence>MASESKNPSFSENRSTKEVHFKDHNTNEGIDMVVDDEPKSTLSWKDRLLGNLASGSKELGTQIRFGDDDEIELMDKDITRSMVNAIPTIDFSERVNQFLIKNMATTVPYPSVVKAWIKLPRLLGFLYECQILEEIWGMVGKVLINGHIHQVEFESLPVVCFGYGRYGHLKEGCPKSFIDLNQKEMEETTVVQRRIGETLTEETTAYRL</sequence>
<dbReference type="AlphaFoldDB" id="A0A2P5X634"/>